<accession>A0ABR2YI64</accession>
<evidence type="ECO:0000256" key="3">
    <source>
        <dbReference type="PROSITE-ProRule" id="PRU00176"/>
    </source>
</evidence>
<protein>
    <recommendedName>
        <fullName evidence="5">RRM domain-containing protein</fullName>
    </recommendedName>
</protein>
<dbReference type="Pfam" id="PF00076">
    <property type="entry name" value="RRM_1"/>
    <property type="match status" value="1"/>
</dbReference>
<dbReference type="EMBL" id="JALJOT010000011">
    <property type="protein sequence ID" value="KAK9905853.1"/>
    <property type="molecule type" value="Genomic_DNA"/>
</dbReference>
<feature type="domain" description="RRM" evidence="5">
    <location>
        <begin position="84"/>
        <end position="162"/>
    </location>
</feature>
<evidence type="ECO:0000259" key="5">
    <source>
        <dbReference type="PROSITE" id="PS50102"/>
    </source>
</evidence>
<keyword evidence="7" id="KW-1185">Reference proteome</keyword>
<evidence type="ECO:0000313" key="6">
    <source>
        <dbReference type="EMBL" id="KAK9905853.1"/>
    </source>
</evidence>
<reference evidence="6 7" key="1">
    <citation type="journal article" date="2024" name="Nat. Commun.">
        <title>Phylogenomics reveals the evolutionary origins of lichenization in chlorophyte algae.</title>
        <authorList>
            <person name="Puginier C."/>
            <person name="Libourel C."/>
            <person name="Otte J."/>
            <person name="Skaloud P."/>
            <person name="Haon M."/>
            <person name="Grisel S."/>
            <person name="Petersen M."/>
            <person name="Berrin J.G."/>
            <person name="Delaux P.M."/>
            <person name="Dal Grande F."/>
            <person name="Keller J."/>
        </authorList>
    </citation>
    <scope>NUCLEOTIDE SEQUENCE [LARGE SCALE GENOMIC DNA]</scope>
    <source>
        <strain evidence="6 7">SAG 216-7</strain>
    </source>
</reference>
<dbReference type="PROSITE" id="PS50102">
    <property type="entry name" value="RRM"/>
    <property type="match status" value="1"/>
</dbReference>
<keyword evidence="2 3" id="KW-0694">RNA-binding</keyword>
<evidence type="ECO:0000256" key="4">
    <source>
        <dbReference type="SAM" id="MobiDB-lite"/>
    </source>
</evidence>
<comment type="caution">
    <text evidence="6">The sequence shown here is derived from an EMBL/GenBank/DDBJ whole genome shotgun (WGS) entry which is preliminary data.</text>
</comment>
<dbReference type="Proteomes" id="UP001491310">
    <property type="component" value="Unassembled WGS sequence"/>
</dbReference>
<gene>
    <name evidence="6" type="ORF">WJX75_007602</name>
</gene>
<evidence type="ECO:0000256" key="2">
    <source>
        <dbReference type="ARBA" id="ARBA00022884"/>
    </source>
</evidence>
<dbReference type="InterPro" id="IPR000504">
    <property type="entry name" value="RRM_dom"/>
</dbReference>
<evidence type="ECO:0000256" key="1">
    <source>
        <dbReference type="ARBA" id="ARBA00022737"/>
    </source>
</evidence>
<proteinExistence type="predicted"/>
<feature type="region of interest" description="Disordered" evidence="4">
    <location>
        <begin position="1"/>
        <end position="26"/>
    </location>
</feature>
<dbReference type="InterPro" id="IPR012677">
    <property type="entry name" value="Nucleotide-bd_a/b_plait_sf"/>
</dbReference>
<dbReference type="SMART" id="SM00360">
    <property type="entry name" value="RRM"/>
    <property type="match status" value="1"/>
</dbReference>
<evidence type="ECO:0000313" key="7">
    <source>
        <dbReference type="Proteomes" id="UP001491310"/>
    </source>
</evidence>
<organism evidence="6 7">
    <name type="scientific">Coccomyxa subellipsoidea</name>
    <dbReference type="NCBI Taxonomy" id="248742"/>
    <lineage>
        <taxon>Eukaryota</taxon>
        <taxon>Viridiplantae</taxon>
        <taxon>Chlorophyta</taxon>
        <taxon>core chlorophytes</taxon>
        <taxon>Trebouxiophyceae</taxon>
        <taxon>Trebouxiophyceae incertae sedis</taxon>
        <taxon>Coccomyxaceae</taxon>
        <taxon>Coccomyxa</taxon>
    </lineage>
</organism>
<dbReference type="Gene3D" id="3.30.70.330">
    <property type="match status" value="1"/>
</dbReference>
<dbReference type="InterPro" id="IPR035979">
    <property type="entry name" value="RBD_domain_sf"/>
</dbReference>
<name>A0ABR2YI64_9CHLO</name>
<feature type="compositionally biased region" description="Low complexity" evidence="4">
    <location>
        <begin position="7"/>
        <end position="24"/>
    </location>
</feature>
<keyword evidence="1" id="KW-0677">Repeat</keyword>
<sequence length="339" mass="37108">MIRQSESDSSIASQSQTASLSTEAPRGPFHAYNLNTKSSTLPAMLDNCHQGFHQASSLNTNGCKIANGLNSTEVQAEDETLRENNVYVKNLASDIDDEKLVDMFKEYGNVKSCRVLFDHNGVSKQVAFVQFDTNQQALDSIAALHNKEVGGAKPLHVALAMSKLDRQRKARLCSTEGRRCSVELPGDEPEWINSGLPIQRGLAPNGLPVHGPMVAHTATSGYSPGPYYMAAGPYRPYGNAPFGFSPPIFAAPPSGFHFVPHMQGPMMPPMVHHNPPMVPLVPHAPFMDGYMMPAPSPWSPVPRMEMWAPKEGTNHMMPTHAVYKPVMGSQAQAYKSWRV</sequence>
<dbReference type="PANTHER" id="PTHR24012">
    <property type="entry name" value="RNA BINDING PROTEIN"/>
    <property type="match status" value="1"/>
</dbReference>
<dbReference type="SUPFAM" id="SSF54928">
    <property type="entry name" value="RNA-binding domain, RBD"/>
    <property type="match status" value="1"/>
</dbReference>